<sequence>MIYPQQVFNKLKVIAKACFTQRIGFGTATFISATLLIAGCATTQTTETQYIQEQIPVVFYDEFGEKPQLISYDEIFTLTRAQQRDFNRFRNSPANKDSLSNRVVAEYIDKFIEGFNYHSKTFSASESATLKEGNCLSLAILTTAVSRLARVEVGYELMHSTPVFEKQGNTILSSEHIRSVLHQPLTSEEMSYELIFQPVIRVDYFPIDSGHVKRKVKETEFVSMYFRNKAAEAIVAENYQAAFWFAIESLDYAPDNPHTINILALVYERAGYKADAEKIYSYGIRHSQDKLDLLTNYRNFLVSEKRIDEAKALENQIGGLEDQNPFDWLELAEEALAKGQLNNAEKYYQKMIDVAPYLHHGYSGLSRVAFARGHHNKARRYLNNAIERTFEPETRSLYEAKMSALIGYEVD</sequence>
<gene>
    <name evidence="1" type="ORF">FLL45_07215</name>
</gene>
<comment type="caution">
    <text evidence="1">The sequence shown here is derived from an EMBL/GenBank/DDBJ whole genome shotgun (WGS) entry which is preliminary data.</text>
</comment>
<dbReference type="Gene3D" id="1.25.40.10">
    <property type="entry name" value="Tetratricopeptide repeat domain"/>
    <property type="match status" value="1"/>
</dbReference>
<proteinExistence type="predicted"/>
<evidence type="ECO:0000313" key="1">
    <source>
        <dbReference type="EMBL" id="TQV74744.1"/>
    </source>
</evidence>
<reference evidence="1 2" key="1">
    <citation type="submission" date="2019-06" db="EMBL/GenBank/DDBJ databases">
        <title>Draft genome of Aliikangiella marina GYP-15.</title>
        <authorList>
            <person name="Wang G."/>
        </authorList>
    </citation>
    <scope>NUCLEOTIDE SEQUENCE [LARGE SCALE GENOMIC DNA]</scope>
    <source>
        <strain evidence="1 2">GYP-15</strain>
    </source>
</reference>
<dbReference type="OrthoDB" id="6254323at2"/>
<protein>
    <submittedName>
        <fullName evidence="1">Uncharacterized protein</fullName>
    </submittedName>
</protein>
<dbReference type="AlphaFoldDB" id="A0A545TC07"/>
<dbReference type="InterPro" id="IPR011990">
    <property type="entry name" value="TPR-like_helical_dom_sf"/>
</dbReference>
<dbReference type="Proteomes" id="UP000317839">
    <property type="component" value="Unassembled WGS sequence"/>
</dbReference>
<name>A0A545TC07_9GAMM</name>
<evidence type="ECO:0000313" key="2">
    <source>
        <dbReference type="Proteomes" id="UP000317839"/>
    </source>
</evidence>
<dbReference type="EMBL" id="VIKR01000002">
    <property type="protein sequence ID" value="TQV74744.1"/>
    <property type="molecule type" value="Genomic_DNA"/>
</dbReference>
<organism evidence="1 2">
    <name type="scientific">Aliikangiella marina</name>
    <dbReference type="NCBI Taxonomy" id="1712262"/>
    <lineage>
        <taxon>Bacteria</taxon>
        <taxon>Pseudomonadati</taxon>
        <taxon>Pseudomonadota</taxon>
        <taxon>Gammaproteobacteria</taxon>
        <taxon>Oceanospirillales</taxon>
        <taxon>Pleioneaceae</taxon>
        <taxon>Aliikangiella</taxon>
    </lineage>
</organism>
<accession>A0A545TC07</accession>
<dbReference type="RefSeq" id="WP_142941363.1">
    <property type="nucleotide sequence ID" value="NZ_VIKR01000002.1"/>
</dbReference>
<dbReference type="SUPFAM" id="SSF48452">
    <property type="entry name" value="TPR-like"/>
    <property type="match status" value="1"/>
</dbReference>
<keyword evidence="2" id="KW-1185">Reference proteome</keyword>